<evidence type="ECO:0000256" key="2">
    <source>
        <dbReference type="ARBA" id="ARBA00022801"/>
    </source>
</evidence>
<evidence type="ECO:0000313" key="6">
    <source>
        <dbReference type="Proteomes" id="UP000824281"/>
    </source>
</evidence>
<dbReference type="RefSeq" id="WP_221424762.1">
    <property type="nucleotide sequence ID" value="NZ_CP081295.1"/>
</dbReference>
<feature type="region of interest" description="Disordered" evidence="3">
    <location>
        <begin position="23"/>
        <end position="43"/>
    </location>
</feature>
<feature type="domain" description="Sulfatase N-terminal" evidence="4">
    <location>
        <begin position="317"/>
        <end position="525"/>
    </location>
</feature>
<feature type="compositionally biased region" description="Low complexity" evidence="3">
    <location>
        <begin position="23"/>
        <end position="32"/>
    </location>
</feature>
<keyword evidence="1" id="KW-0479">Metal-binding</keyword>
<dbReference type="Pfam" id="PF00884">
    <property type="entry name" value="Sulfatase"/>
    <property type="match status" value="2"/>
</dbReference>
<dbReference type="InterPro" id="IPR017850">
    <property type="entry name" value="Alkaline_phosphatase_core_sf"/>
</dbReference>
<name>A0ABX8ZJT8_9SPHN</name>
<evidence type="ECO:0000256" key="3">
    <source>
        <dbReference type="SAM" id="MobiDB-lite"/>
    </source>
</evidence>
<gene>
    <name evidence="5" type="ORF">K3148_10565</name>
</gene>
<proteinExistence type="predicted"/>
<protein>
    <submittedName>
        <fullName evidence="5">Sulfatase-like hydrolase/transferase</fullName>
    </submittedName>
</protein>
<dbReference type="SUPFAM" id="SSF53649">
    <property type="entry name" value="Alkaline phosphatase-like"/>
    <property type="match status" value="1"/>
</dbReference>
<keyword evidence="2" id="KW-0378">Hydrolase</keyword>
<dbReference type="Proteomes" id="UP000824281">
    <property type="component" value="Chromosome"/>
</dbReference>
<dbReference type="Gene3D" id="3.40.720.10">
    <property type="entry name" value="Alkaline Phosphatase, subunit A"/>
    <property type="match status" value="2"/>
</dbReference>
<reference evidence="5 6" key="1">
    <citation type="submission" date="2021-08" db="EMBL/GenBank/DDBJ databases">
        <title>Comparative Genomics Analysis of the Genus Qipengyuania Reveals Extensive Genetic Diversity and Metabolic Versatility, Including the Description of Fifteen Novel Species.</title>
        <authorList>
            <person name="Liu Y."/>
        </authorList>
    </citation>
    <scope>NUCLEOTIDE SEQUENCE [LARGE SCALE GENOMIC DNA]</scope>
    <source>
        <strain evidence="5 6">1NDH13</strain>
    </source>
</reference>
<evidence type="ECO:0000256" key="1">
    <source>
        <dbReference type="ARBA" id="ARBA00022723"/>
    </source>
</evidence>
<accession>A0ABX8ZJT8</accession>
<evidence type="ECO:0000259" key="4">
    <source>
        <dbReference type="Pfam" id="PF00884"/>
    </source>
</evidence>
<dbReference type="InterPro" id="IPR000917">
    <property type="entry name" value="Sulfatase_N"/>
</dbReference>
<dbReference type="EMBL" id="CP081295">
    <property type="protein sequence ID" value="QZD89262.1"/>
    <property type="molecule type" value="Genomic_DNA"/>
</dbReference>
<organism evidence="5 6">
    <name type="scientific">Qipengyuania aurantiaca</name>
    <dbReference type="NCBI Taxonomy" id="2867233"/>
    <lineage>
        <taxon>Bacteria</taxon>
        <taxon>Pseudomonadati</taxon>
        <taxon>Pseudomonadota</taxon>
        <taxon>Alphaproteobacteria</taxon>
        <taxon>Sphingomonadales</taxon>
        <taxon>Erythrobacteraceae</taxon>
        <taxon>Qipengyuania</taxon>
    </lineage>
</organism>
<dbReference type="PANTHER" id="PTHR45953">
    <property type="entry name" value="IDURONATE 2-SULFATASE"/>
    <property type="match status" value="1"/>
</dbReference>
<feature type="domain" description="Sulfatase N-terminal" evidence="4">
    <location>
        <begin position="47"/>
        <end position="174"/>
    </location>
</feature>
<keyword evidence="6" id="KW-1185">Reference proteome</keyword>
<evidence type="ECO:0000313" key="5">
    <source>
        <dbReference type="EMBL" id="QZD89262.1"/>
    </source>
</evidence>
<dbReference type="PANTHER" id="PTHR45953:SF1">
    <property type="entry name" value="IDURONATE 2-SULFATASE"/>
    <property type="match status" value="1"/>
</dbReference>
<sequence>MKFKFVLALAGCLAACGGEGGSQPAPVATSSPTPTPTLTPSPVSEQPNVIVILADDLNDYVEPLQGHPQAYTPNFSRLARLGVTFSNAHANSPVCSPSRASFMSGYLPSTSGKYHSTYHFRDHAVLSDAKLLPEHFRDNGYAVYNAGKLFHEQQYDNTVFGNFEEETQATGRNDRSGGYFGPMSEFGPYPWDGVSIAEGKPTRFIPYGVEGADWSRLRWGKAELLPGGRWNSNPDLPAAIQSWSWGYGRISQPPTFTSDMNSSYPAGHSYSGFAGPSGEFRYVSDSDRSLLTDERIARWASEVLRKQTPSEHKFAETAPLTSQQFMMMLGLTKTHSARYIPDAYFDEFIAARGLQSIDDVQFPELFEGSLHNSDLADVPNSALYGHGRKNFDQLIEAGSSGGFIPDLVNPGSFIPNTQENLLRSQILSYLVSVYVVDQQLGQILDAIEADPTMRRNSIVIVTSDHGWATGQKMMWGKMSLFSESTRIPLIIADLRGRFDNSRGTVSDIPVSLIDIYPTLIELADIQEVLVPDGRPQLDGQSLVPAMMNPGRPAMSRTPYAITSNFGGYSDSISTAVPSFRNHTIRGGRWRFTLSRGSAEELYDHKADPNEFHNIHDRAYWIDLKRKLDTELRSQIGM</sequence>